<comment type="caution">
    <text evidence="2">The sequence shown here is derived from an EMBL/GenBank/DDBJ whole genome shotgun (WGS) entry which is preliminary data.</text>
</comment>
<reference evidence="2 3" key="1">
    <citation type="submission" date="2019-08" db="EMBL/GenBank/DDBJ databases">
        <title>Bradymonadales sp. TMQ2.</title>
        <authorList>
            <person name="Liang Q."/>
        </authorList>
    </citation>
    <scope>NUCLEOTIDE SEQUENCE [LARGE SCALE GENOMIC DNA]</scope>
    <source>
        <strain evidence="2 3">TMQ2</strain>
    </source>
</reference>
<proteinExistence type="predicted"/>
<dbReference type="CDD" id="cd05243">
    <property type="entry name" value="SDR_a5"/>
    <property type="match status" value="1"/>
</dbReference>
<gene>
    <name evidence="2" type="ORF">FRC96_14120</name>
</gene>
<evidence type="ECO:0000259" key="1">
    <source>
        <dbReference type="Pfam" id="PF13460"/>
    </source>
</evidence>
<dbReference type="PANTHER" id="PTHR15020">
    <property type="entry name" value="FLAVIN REDUCTASE-RELATED"/>
    <property type="match status" value="1"/>
</dbReference>
<dbReference type="OrthoDB" id="7352421at2"/>
<accession>A0A5C6X446</accession>
<feature type="domain" description="NAD(P)-binding" evidence="1">
    <location>
        <begin position="7"/>
        <end position="190"/>
    </location>
</feature>
<dbReference type="PANTHER" id="PTHR15020:SF50">
    <property type="entry name" value="UPF0659 PROTEIN YMR090W"/>
    <property type="match status" value="1"/>
</dbReference>
<dbReference type="Proteomes" id="UP000321046">
    <property type="component" value="Unassembled WGS sequence"/>
</dbReference>
<evidence type="ECO:0000313" key="3">
    <source>
        <dbReference type="Proteomes" id="UP000321046"/>
    </source>
</evidence>
<dbReference type="AlphaFoldDB" id="A0A5C6X446"/>
<evidence type="ECO:0000313" key="2">
    <source>
        <dbReference type="EMBL" id="TXD34333.1"/>
    </source>
</evidence>
<dbReference type="SUPFAM" id="SSF51735">
    <property type="entry name" value="NAD(P)-binding Rossmann-fold domains"/>
    <property type="match status" value="1"/>
</dbReference>
<dbReference type="Pfam" id="PF13460">
    <property type="entry name" value="NAD_binding_10"/>
    <property type="match status" value="1"/>
</dbReference>
<dbReference type="Gene3D" id="3.40.50.720">
    <property type="entry name" value="NAD(P)-binding Rossmann-like Domain"/>
    <property type="match status" value="1"/>
</dbReference>
<name>A0A5C6X446_9DELT</name>
<dbReference type="InterPro" id="IPR036291">
    <property type="entry name" value="NAD(P)-bd_dom_sf"/>
</dbReference>
<dbReference type="EMBL" id="VOSL01000055">
    <property type="protein sequence ID" value="TXD34333.1"/>
    <property type="molecule type" value="Genomic_DNA"/>
</dbReference>
<sequence length="213" mass="22644">MDVVIVGAHGTVAMHLHPMLSERGHTVRGVIRKAEQSDELRAAGAEPIIFDLEKDEDLAGAIGPADVVIFAAGAGPGSGKARKYTVDRDGALKLIEAAKTNDIHRYIMLSAMGVDEDRNYDDEVFAAYVDAKAQADAALRASGLDYAIIRPGRLTNDTGTGRITLGERVAPGEIPREDVAALIAYLVEHPDASPLQAEVTSGDHTISDAFAMR</sequence>
<dbReference type="InterPro" id="IPR016040">
    <property type="entry name" value="NAD(P)-bd_dom"/>
</dbReference>
<organism evidence="2 3">
    <name type="scientific">Lujinxingia vulgaris</name>
    <dbReference type="NCBI Taxonomy" id="2600176"/>
    <lineage>
        <taxon>Bacteria</taxon>
        <taxon>Deltaproteobacteria</taxon>
        <taxon>Bradymonadales</taxon>
        <taxon>Lujinxingiaceae</taxon>
        <taxon>Lujinxingia</taxon>
    </lineage>
</organism>
<dbReference type="RefSeq" id="WP_146975286.1">
    <property type="nucleotide sequence ID" value="NZ_VOSL01000055.1"/>
</dbReference>
<protein>
    <submittedName>
        <fullName evidence="2">SDR family oxidoreductase</fullName>
    </submittedName>
</protein>